<keyword evidence="10" id="KW-1185">Reference proteome</keyword>
<dbReference type="InterPro" id="IPR045155">
    <property type="entry name" value="Beta-lactam_cat"/>
</dbReference>
<evidence type="ECO:0000256" key="4">
    <source>
        <dbReference type="ARBA" id="ARBA00022801"/>
    </source>
</evidence>
<comment type="caution">
    <text evidence="9">The sequence shown here is derived from an EMBL/GenBank/DDBJ whole genome shotgun (WGS) entry which is preliminary data.</text>
</comment>
<keyword evidence="4 6" id="KW-0378">Hydrolase</keyword>
<dbReference type="GO" id="GO:0030655">
    <property type="term" value="P:beta-lactam antibiotic catabolic process"/>
    <property type="evidence" value="ECO:0007669"/>
    <property type="project" value="InterPro"/>
</dbReference>
<feature type="chain" id="PRO_5037808716" description="Beta-lactamase" evidence="7">
    <location>
        <begin position="38"/>
        <end position="344"/>
    </location>
</feature>
<keyword evidence="7" id="KW-0732">Signal</keyword>
<evidence type="ECO:0000256" key="7">
    <source>
        <dbReference type="SAM" id="SignalP"/>
    </source>
</evidence>
<accession>A0A931H9Z8</accession>
<evidence type="ECO:0000256" key="6">
    <source>
        <dbReference type="RuleBase" id="RU361140"/>
    </source>
</evidence>
<dbReference type="InterPro" id="IPR012338">
    <property type="entry name" value="Beta-lactam/transpept-like"/>
</dbReference>
<dbReference type="InterPro" id="IPR023650">
    <property type="entry name" value="Beta-lactam_class-A_AS"/>
</dbReference>
<dbReference type="PANTHER" id="PTHR35333:SF3">
    <property type="entry name" value="BETA-LACTAMASE-TYPE TRANSPEPTIDASE FOLD CONTAINING PROTEIN"/>
    <property type="match status" value="1"/>
</dbReference>
<reference evidence="9" key="1">
    <citation type="submission" date="2020-11" db="EMBL/GenBank/DDBJ databases">
        <title>Novosphingobium aureum sp. nov., a marine bacterium isolated from sediment of a salt flat.</title>
        <authorList>
            <person name="Yoo Y."/>
            <person name="Kim J.-J."/>
        </authorList>
    </citation>
    <scope>NUCLEOTIDE SEQUENCE</scope>
    <source>
        <strain evidence="9">YJ-S2-02</strain>
    </source>
</reference>
<comment type="similarity">
    <text evidence="2 6">Belongs to the class-A beta-lactamase family.</text>
</comment>
<feature type="signal peptide" evidence="7">
    <location>
        <begin position="1"/>
        <end position="37"/>
    </location>
</feature>
<dbReference type="InterPro" id="IPR000871">
    <property type="entry name" value="Beta-lactam_class-A"/>
</dbReference>
<dbReference type="Pfam" id="PF13354">
    <property type="entry name" value="Beta-lactamase2"/>
    <property type="match status" value="1"/>
</dbReference>
<keyword evidence="5 6" id="KW-0046">Antibiotic resistance</keyword>
<evidence type="ECO:0000256" key="2">
    <source>
        <dbReference type="ARBA" id="ARBA00009009"/>
    </source>
</evidence>
<evidence type="ECO:0000313" key="10">
    <source>
        <dbReference type="Proteomes" id="UP000617634"/>
    </source>
</evidence>
<evidence type="ECO:0000256" key="5">
    <source>
        <dbReference type="ARBA" id="ARBA00023251"/>
    </source>
</evidence>
<comment type="catalytic activity">
    <reaction evidence="1 6">
        <text>a beta-lactam + H2O = a substituted beta-amino acid</text>
        <dbReference type="Rhea" id="RHEA:20401"/>
        <dbReference type="ChEBI" id="CHEBI:15377"/>
        <dbReference type="ChEBI" id="CHEBI:35627"/>
        <dbReference type="ChEBI" id="CHEBI:140347"/>
        <dbReference type="EC" id="3.5.2.6"/>
    </reaction>
</comment>
<feature type="domain" description="Beta-lactamase class A catalytic" evidence="8">
    <location>
        <begin position="81"/>
        <end position="306"/>
    </location>
</feature>
<protein>
    <recommendedName>
        <fullName evidence="3 6">Beta-lactamase</fullName>
        <ecNumber evidence="3 6">3.5.2.6</ecNumber>
    </recommendedName>
</protein>
<organism evidence="9 10">
    <name type="scientific">Novosphingobium aureum</name>
    <dbReference type="NCBI Taxonomy" id="2792964"/>
    <lineage>
        <taxon>Bacteria</taxon>
        <taxon>Pseudomonadati</taxon>
        <taxon>Pseudomonadota</taxon>
        <taxon>Alphaproteobacteria</taxon>
        <taxon>Sphingomonadales</taxon>
        <taxon>Sphingomonadaceae</taxon>
        <taxon>Novosphingobium</taxon>
    </lineage>
</organism>
<dbReference type="Proteomes" id="UP000617634">
    <property type="component" value="Unassembled WGS sequence"/>
</dbReference>
<sequence length="344" mass="36833">MIRAGKLIARCRAGTLRVFSMAAFAAAALLPAGAAQADDLGNVQSSFDSMFGTELRGPPVYSTQFGHQLASAAEASRGRIGVAAIDLKTGRTLDVLGDQLFPMASTSKIAIAATFLEGVDQGRWTLTSEFPMLIPVPSRPFSSAVAPVREGQYLSAARLIELMLTRSNNYATDGLLRVVGGPDAVNAWVRRAGIKDWHLDRDIATLVRDDGAIDPARVVDKRDSASPLAVVQLLKGLYEGQWLSKRSHNFLMETMENCVTGRRRIPAGIPSGAIVRHKTGSLNNTSSDIGIVETADGHVFAVAIYVTGQGSRPNREARIASIARTVYNGYMTESAGPYRTAASR</sequence>
<dbReference type="PRINTS" id="PR00118">
    <property type="entry name" value="BLACTAMASEA"/>
</dbReference>
<gene>
    <name evidence="9" type="ORF">I5E68_01710</name>
</gene>
<dbReference type="AlphaFoldDB" id="A0A931H9Z8"/>
<dbReference type="GO" id="GO:0046677">
    <property type="term" value="P:response to antibiotic"/>
    <property type="evidence" value="ECO:0007669"/>
    <property type="project" value="UniProtKB-UniRule"/>
</dbReference>
<dbReference type="PROSITE" id="PS00146">
    <property type="entry name" value="BETA_LACTAMASE_A"/>
    <property type="match status" value="1"/>
</dbReference>
<evidence type="ECO:0000256" key="1">
    <source>
        <dbReference type="ARBA" id="ARBA00001526"/>
    </source>
</evidence>
<dbReference type="EMBL" id="JADZGI010000001">
    <property type="protein sequence ID" value="MBH0111666.1"/>
    <property type="molecule type" value="Genomic_DNA"/>
</dbReference>
<dbReference type="GO" id="GO:0008800">
    <property type="term" value="F:beta-lactamase activity"/>
    <property type="evidence" value="ECO:0007669"/>
    <property type="project" value="UniProtKB-UniRule"/>
</dbReference>
<proteinExistence type="inferred from homology"/>
<dbReference type="Gene3D" id="3.40.710.10">
    <property type="entry name" value="DD-peptidase/beta-lactamase superfamily"/>
    <property type="match status" value="1"/>
</dbReference>
<evidence type="ECO:0000256" key="3">
    <source>
        <dbReference type="ARBA" id="ARBA00012865"/>
    </source>
</evidence>
<evidence type="ECO:0000313" key="9">
    <source>
        <dbReference type="EMBL" id="MBH0111666.1"/>
    </source>
</evidence>
<evidence type="ECO:0000259" key="8">
    <source>
        <dbReference type="Pfam" id="PF13354"/>
    </source>
</evidence>
<dbReference type="PANTHER" id="PTHR35333">
    <property type="entry name" value="BETA-LACTAMASE"/>
    <property type="match status" value="1"/>
</dbReference>
<dbReference type="EC" id="3.5.2.6" evidence="3 6"/>
<dbReference type="SUPFAM" id="SSF56601">
    <property type="entry name" value="beta-lactamase/transpeptidase-like"/>
    <property type="match status" value="1"/>
</dbReference>
<name>A0A931H9Z8_9SPHN</name>